<evidence type="ECO:0000259" key="2">
    <source>
        <dbReference type="Pfam" id="PF16064"/>
    </source>
</evidence>
<feature type="region of interest" description="Disordered" evidence="1">
    <location>
        <begin position="21"/>
        <end position="63"/>
    </location>
</feature>
<dbReference type="Pfam" id="PF16064">
    <property type="entry name" value="DUF4806"/>
    <property type="match status" value="1"/>
</dbReference>
<dbReference type="Proteomes" id="UP001642540">
    <property type="component" value="Unassembled WGS sequence"/>
</dbReference>
<protein>
    <recommendedName>
        <fullName evidence="2">DUF4806 domain-containing protein</fullName>
    </recommendedName>
</protein>
<dbReference type="EMBL" id="CAXLJM020000043">
    <property type="protein sequence ID" value="CAL8110305.1"/>
    <property type="molecule type" value="Genomic_DNA"/>
</dbReference>
<feature type="compositionally biased region" description="Basic and acidic residues" evidence="1">
    <location>
        <begin position="247"/>
        <end position="256"/>
    </location>
</feature>
<reference evidence="3 4" key="1">
    <citation type="submission" date="2024-08" db="EMBL/GenBank/DDBJ databases">
        <authorList>
            <person name="Cucini C."/>
            <person name="Frati F."/>
        </authorList>
    </citation>
    <scope>NUCLEOTIDE SEQUENCE [LARGE SCALE GENOMIC DNA]</scope>
</reference>
<evidence type="ECO:0000313" key="4">
    <source>
        <dbReference type="Proteomes" id="UP001642540"/>
    </source>
</evidence>
<organism evidence="3 4">
    <name type="scientific">Orchesella dallaii</name>
    <dbReference type="NCBI Taxonomy" id="48710"/>
    <lineage>
        <taxon>Eukaryota</taxon>
        <taxon>Metazoa</taxon>
        <taxon>Ecdysozoa</taxon>
        <taxon>Arthropoda</taxon>
        <taxon>Hexapoda</taxon>
        <taxon>Collembola</taxon>
        <taxon>Entomobryomorpha</taxon>
        <taxon>Entomobryoidea</taxon>
        <taxon>Orchesellidae</taxon>
        <taxon>Orchesellinae</taxon>
        <taxon>Orchesella</taxon>
    </lineage>
</organism>
<proteinExistence type="predicted"/>
<gene>
    <name evidence="3" type="ORF">ODALV1_LOCUS14134</name>
</gene>
<keyword evidence="4" id="KW-1185">Reference proteome</keyword>
<feature type="domain" description="DUF4806" evidence="2">
    <location>
        <begin position="309"/>
        <end position="388"/>
    </location>
</feature>
<evidence type="ECO:0000313" key="3">
    <source>
        <dbReference type="EMBL" id="CAL8110305.1"/>
    </source>
</evidence>
<comment type="caution">
    <text evidence="3">The sequence shown here is derived from an EMBL/GenBank/DDBJ whole genome shotgun (WGS) entry which is preliminary data.</text>
</comment>
<accession>A0ABP1QRC1</accession>
<feature type="region of interest" description="Disordered" evidence="1">
    <location>
        <begin position="233"/>
        <end position="256"/>
    </location>
</feature>
<evidence type="ECO:0000256" key="1">
    <source>
        <dbReference type="SAM" id="MobiDB-lite"/>
    </source>
</evidence>
<dbReference type="PANTHER" id="PTHR34153">
    <property type="entry name" value="SI:CH211-262H13.3-RELATED-RELATED"/>
    <property type="match status" value="1"/>
</dbReference>
<dbReference type="InterPro" id="IPR032071">
    <property type="entry name" value="DUF4806"/>
</dbReference>
<sequence>MVILNFFAGTYEAARLHVKQAENHSELSSEGTTPPQSRRRKPSNIKTIKCEFDGSSSDNENEGIPALPKFPRLELLGDDSLPPVSMRRNEKIQQICEDRRITDTSGGILRLPSLSLPNSVENRGVTFNSHFAPGHPNWTVEALTAPLPLMKNVIFSDSTNGFTGPPTSFEFPGCSTADTGGWCDQRYQSFAELSPSVSHQREVRCSTYVQQMENPFTNDHHDGSQLRSQETVTENPSTVNITPPLQRNHDQSENSVDKSGIDFQNWMIRNVAIIKAQIKQLQESVDVLLTCGGPQSTAAEAVPISNLAKIPIYSVSELEGLNAVLLEDTNRQRMIKHLALHGGKDVADCTRRILSALMSDQVAERFSWLGSRGDKMSFKNSFLKPLLYDSVRQCNLGSNATDSQMEIVIKEWLKNAKKRLIPPEKQ</sequence>
<name>A0ABP1QRC1_9HEXA</name>
<feature type="compositionally biased region" description="Polar residues" evidence="1">
    <location>
        <begin position="233"/>
        <end position="245"/>
    </location>
</feature>
<dbReference type="PANTHER" id="PTHR34153:SF2">
    <property type="entry name" value="SI:CH211-262H13.3-RELATED"/>
    <property type="match status" value="1"/>
</dbReference>